<dbReference type="GeneID" id="110769520"/>
<feature type="transmembrane region" description="Helical" evidence="6">
    <location>
        <begin position="361"/>
        <end position="387"/>
    </location>
</feature>
<dbReference type="Pfam" id="PF01925">
    <property type="entry name" value="TauE"/>
    <property type="match status" value="2"/>
</dbReference>
<feature type="transmembrane region" description="Helical" evidence="6">
    <location>
        <begin position="166"/>
        <end position="185"/>
    </location>
</feature>
<evidence type="ECO:0000256" key="5">
    <source>
        <dbReference type="ARBA" id="ARBA00023136"/>
    </source>
</evidence>
<dbReference type="InterPro" id="IPR002781">
    <property type="entry name" value="TM_pro_TauE-like"/>
</dbReference>
<evidence type="ECO:0000256" key="6">
    <source>
        <dbReference type="SAM" id="Phobius"/>
    </source>
</evidence>
<evidence type="ECO:0000256" key="1">
    <source>
        <dbReference type="ARBA" id="ARBA00004141"/>
    </source>
</evidence>
<dbReference type="GO" id="GO:0016020">
    <property type="term" value="C:membrane"/>
    <property type="evidence" value="ECO:0007669"/>
    <property type="project" value="UniProtKB-SubCell"/>
</dbReference>
<name>A0A6P5TQ08_PRUAV</name>
<keyword evidence="5 6" id="KW-0472">Membrane</keyword>
<protein>
    <submittedName>
        <fullName evidence="9">Sulfite exporter TauE/SafE family protein 3-like isoform X1</fullName>
    </submittedName>
</protein>
<dbReference type="RefSeq" id="XP_021829207.1">
    <property type="nucleotide sequence ID" value="XM_021973515.1"/>
</dbReference>
<proteinExistence type="inferred from homology"/>
<feature type="transmembrane region" description="Helical" evidence="6">
    <location>
        <begin position="399"/>
        <end position="422"/>
    </location>
</feature>
<feature type="transmembrane region" description="Helical" evidence="6">
    <location>
        <begin position="68"/>
        <end position="98"/>
    </location>
</feature>
<comment type="similarity">
    <text evidence="2">Belongs to the 4-toluene sulfonate uptake permease (TSUP) (TC 2.A.102) family.</text>
</comment>
<evidence type="ECO:0000313" key="9">
    <source>
        <dbReference type="RefSeq" id="XP_021829207.1"/>
    </source>
</evidence>
<keyword evidence="4 6" id="KW-1133">Transmembrane helix</keyword>
<organism evidence="8 9">
    <name type="scientific">Prunus avium</name>
    <name type="common">Cherry</name>
    <name type="synonym">Cerasus avium</name>
    <dbReference type="NCBI Taxonomy" id="42229"/>
    <lineage>
        <taxon>Eukaryota</taxon>
        <taxon>Viridiplantae</taxon>
        <taxon>Streptophyta</taxon>
        <taxon>Embryophyta</taxon>
        <taxon>Tracheophyta</taxon>
        <taxon>Spermatophyta</taxon>
        <taxon>Magnoliopsida</taxon>
        <taxon>eudicotyledons</taxon>
        <taxon>Gunneridae</taxon>
        <taxon>Pentapetalae</taxon>
        <taxon>rosids</taxon>
        <taxon>fabids</taxon>
        <taxon>Rosales</taxon>
        <taxon>Rosaceae</taxon>
        <taxon>Amygdaloideae</taxon>
        <taxon>Amygdaleae</taxon>
        <taxon>Prunus</taxon>
    </lineage>
</organism>
<keyword evidence="3 6" id="KW-0812">Transmembrane</keyword>
<accession>A0A6P5TQ08</accession>
<dbReference type="GO" id="GO:0016567">
    <property type="term" value="P:protein ubiquitination"/>
    <property type="evidence" value="ECO:0007669"/>
    <property type="project" value="TreeGrafter"/>
</dbReference>
<feature type="transmembrane region" description="Helical" evidence="6">
    <location>
        <begin position="429"/>
        <end position="448"/>
    </location>
</feature>
<gene>
    <name evidence="9" type="primary">LOC110769520</name>
</gene>
<dbReference type="KEGG" id="pavi:110769520"/>
<feature type="signal peptide" evidence="7">
    <location>
        <begin position="1"/>
        <end position="25"/>
    </location>
</feature>
<feature type="transmembrane region" description="Helical" evidence="6">
    <location>
        <begin position="141"/>
        <end position="160"/>
    </location>
</feature>
<evidence type="ECO:0000256" key="4">
    <source>
        <dbReference type="ARBA" id="ARBA00022989"/>
    </source>
</evidence>
<dbReference type="Proteomes" id="UP000515124">
    <property type="component" value="Unplaced"/>
</dbReference>
<sequence length="501" mass="54312">MAGKIGTLGVGFLVLLALSSAAVSAHEEMLGSQPSSQNITGKEVQSHLGYKHVWPDIRFGWKIAVGTMIAFVGAAFGSVGGVGGGGFFIPMLTLIIGFDQKSSIAVSKCMITGTATATVMYNLRRRHPTPTLDLPIIDYDLALLFQPVLVLGISIGVSLNVVLSDWMITILLFIVLLGVSTKSFFKGVETWKRETITKKNMFDASKQLQSNDVEDKYIPGGPSNGTLTETKEPERTAVPVLDNVRWKELGVIVAVWIIILALQIVKNYVAKCSLTYWLVELSQVPPCSFYQEDKLPCGCKYGLSKNPIIMRTFFFFFLSSCIYQIPVAVGVTSCQAVKLYKGRRVIASKGEETPKWPLYKLVSYCACGTAAGMLGGLLGLGGAFMLGPMFLEMGIPPQVSSATATFAMTFSSSMSVVEYYLLNRFPVPYALYFAAVTTVSAIAGQHVAGKVIKKLGRASLIIFILAFTIFVSSLMLGGIGIKNMIKNIEHKDSLGFQNICT</sequence>
<evidence type="ECO:0000313" key="8">
    <source>
        <dbReference type="Proteomes" id="UP000515124"/>
    </source>
</evidence>
<dbReference type="GO" id="GO:0031464">
    <property type="term" value="C:Cul4A-RING E3 ubiquitin ligase complex"/>
    <property type="evidence" value="ECO:0007669"/>
    <property type="project" value="TreeGrafter"/>
</dbReference>
<dbReference type="PANTHER" id="PTHR14255">
    <property type="entry name" value="CEREBLON"/>
    <property type="match status" value="1"/>
</dbReference>
<feature type="transmembrane region" description="Helical" evidence="6">
    <location>
        <begin position="313"/>
        <end position="340"/>
    </location>
</feature>
<evidence type="ECO:0000256" key="2">
    <source>
        <dbReference type="ARBA" id="ARBA00009142"/>
    </source>
</evidence>
<evidence type="ECO:0000256" key="3">
    <source>
        <dbReference type="ARBA" id="ARBA00022692"/>
    </source>
</evidence>
<feature type="chain" id="PRO_5027865496" evidence="7">
    <location>
        <begin position="26"/>
        <end position="501"/>
    </location>
</feature>
<dbReference type="AlphaFoldDB" id="A0A6P5TQ08"/>
<keyword evidence="8" id="KW-1185">Reference proteome</keyword>
<feature type="transmembrane region" description="Helical" evidence="6">
    <location>
        <begin position="249"/>
        <end position="269"/>
    </location>
</feature>
<comment type="subcellular location">
    <subcellularLocation>
        <location evidence="1">Membrane</location>
        <topology evidence="1">Multi-pass membrane protein</topology>
    </subcellularLocation>
</comment>
<feature type="transmembrane region" description="Helical" evidence="6">
    <location>
        <begin position="460"/>
        <end position="481"/>
    </location>
</feature>
<keyword evidence="7" id="KW-0732">Signal</keyword>
<dbReference type="PANTHER" id="PTHR14255:SF48">
    <property type="entry name" value="SULFITE EXPORTER TAUE_SAFE FAMILY PROTEIN 3-LIKE"/>
    <property type="match status" value="1"/>
</dbReference>
<reference evidence="9" key="1">
    <citation type="submission" date="2025-08" db="UniProtKB">
        <authorList>
            <consortium name="RefSeq"/>
        </authorList>
    </citation>
    <scope>IDENTIFICATION</scope>
</reference>
<evidence type="ECO:0000256" key="7">
    <source>
        <dbReference type="SAM" id="SignalP"/>
    </source>
</evidence>